<dbReference type="EMBL" id="JADKGY010000033">
    <property type="protein sequence ID" value="MBK9985221.1"/>
    <property type="molecule type" value="Genomic_DNA"/>
</dbReference>
<organism evidence="1 2">
    <name type="scientific">Candidatus Opimibacter skivensis</name>
    <dbReference type="NCBI Taxonomy" id="2982028"/>
    <lineage>
        <taxon>Bacteria</taxon>
        <taxon>Pseudomonadati</taxon>
        <taxon>Bacteroidota</taxon>
        <taxon>Saprospiria</taxon>
        <taxon>Saprospirales</taxon>
        <taxon>Saprospiraceae</taxon>
        <taxon>Candidatus Opimibacter</taxon>
    </lineage>
</organism>
<sequence length="32" mass="3691">MDQRLAFYTDVLGFKIIDVMEITMHNRSTGTS</sequence>
<reference evidence="1 2" key="1">
    <citation type="submission" date="2020-10" db="EMBL/GenBank/DDBJ databases">
        <title>Connecting structure to function with the recovery of over 1000 high-quality activated sludge metagenome-assembled genomes encoding full-length rRNA genes using long-read sequencing.</title>
        <authorList>
            <person name="Singleton C.M."/>
            <person name="Petriglieri F."/>
            <person name="Kristensen J.M."/>
            <person name="Kirkegaard R.H."/>
            <person name="Michaelsen T.Y."/>
            <person name="Andersen M.H."/>
            <person name="Karst S.M."/>
            <person name="Dueholm M.S."/>
            <person name="Nielsen P.H."/>
            <person name="Albertsen M."/>
        </authorList>
    </citation>
    <scope>NUCLEOTIDE SEQUENCE [LARGE SCALE GENOMIC DNA]</scope>
    <source>
        <strain evidence="1">Ribe_18-Q3-R11-54_MAXAC.273</strain>
    </source>
</reference>
<dbReference type="AlphaFoldDB" id="A0A9D7SZU0"/>
<gene>
    <name evidence="1" type="ORF">IPP15_23205</name>
</gene>
<accession>A0A9D7SZU0</accession>
<name>A0A9D7SZU0_9BACT</name>
<dbReference type="Proteomes" id="UP000808337">
    <property type="component" value="Unassembled WGS sequence"/>
</dbReference>
<evidence type="ECO:0000313" key="1">
    <source>
        <dbReference type="EMBL" id="MBK9985221.1"/>
    </source>
</evidence>
<dbReference type="SUPFAM" id="SSF54593">
    <property type="entry name" value="Glyoxalase/Bleomycin resistance protein/Dihydroxybiphenyl dioxygenase"/>
    <property type="match status" value="1"/>
</dbReference>
<proteinExistence type="predicted"/>
<evidence type="ECO:0000313" key="2">
    <source>
        <dbReference type="Proteomes" id="UP000808337"/>
    </source>
</evidence>
<protein>
    <submittedName>
        <fullName evidence="1">VOC family protein</fullName>
    </submittedName>
</protein>
<dbReference type="InterPro" id="IPR029068">
    <property type="entry name" value="Glyas_Bleomycin-R_OHBP_Dase"/>
</dbReference>
<comment type="caution">
    <text evidence="1">The sequence shown here is derived from an EMBL/GenBank/DDBJ whole genome shotgun (WGS) entry which is preliminary data.</text>
</comment>